<dbReference type="Proteomes" id="UP000054266">
    <property type="component" value="Unassembled WGS sequence"/>
</dbReference>
<proteinExistence type="predicted"/>
<evidence type="ECO:0000313" key="3">
    <source>
        <dbReference type="Proteomes" id="UP000054266"/>
    </source>
</evidence>
<dbReference type="HOGENOM" id="CLU_2277156_0_0_1"/>
<name>A0A0D2G893_9EURO</name>
<dbReference type="EMBL" id="KN846958">
    <property type="protein sequence ID" value="KIW68129.1"/>
    <property type="molecule type" value="Genomic_DNA"/>
</dbReference>
<feature type="region of interest" description="Disordered" evidence="1">
    <location>
        <begin position="74"/>
        <end position="102"/>
    </location>
</feature>
<evidence type="ECO:0000256" key="1">
    <source>
        <dbReference type="SAM" id="MobiDB-lite"/>
    </source>
</evidence>
<dbReference type="AlphaFoldDB" id="A0A0D2G893"/>
<keyword evidence="3" id="KW-1185">Reference proteome</keyword>
<reference evidence="2 3" key="1">
    <citation type="submission" date="2015-01" db="EMBL/GenBank/DDBJ databases">
        <title>The Genome Sequence of Capronia semiimmersa CBS27337.</title>
        <authorList>
            <consortium name="The Broad Institute Genomics Platform"/>
            <person name="Cuomo C."/>
            <person name="de Hoog S."/>
            <person name="Gorbushina A."/>
            <person name="Stielow B."/>
            <person name="Teixiera M."/>
            <person name="Abouelleil A."/>
            <person name="Chapman S.B."/>
            <person name="Priest M."/>
            <person name="Young S.K."/>
            <person name="Wortman J."/>
            <person name="Nusbaum C."/>
            <person name="Birren B."/>
        </authorList>
    </citation>
    <scope>NUCLEOTIDE SEQUENCE [LARGE SCALE GENOMIC DNA]</scope>
    <source>
        <strain evidence="2 3">CBS 27337</strain>
    </source>
</reference>
<sequence>MFWSCASLPVIVRAPYGATQCAAAHDRVYAEQFPSILTTGRPRGEDARHHRLFLPEAQGSRSKRCSAFQIEPQLHPPHKHTAFQEASGRACSVESHTPTTGD</sequence>
<evidence type="ECO:0000313" key="2">
    <source>
        <dbReference type="EMBL" id="KIW68129.1"/>
    </source>
</evidence>
<accession>A0A0D2G893</accession>
<gene>
    <name evidence="2" type="ORF">PV04_04096</name>
</gene>
<organism evidence="2 3">
    <name type="scientific">Phialophora macrospora</name>
    <dbReference type="NCBI Taxonomy" id="1851006"/>
    <lineage>
        <taxon>Eukaryota</taxon>
        <taxon>Fungi</taxon>
        <taxon>Dikarya</taxon>
        <taxon>Ascomycota</taxon>
        <taxon>Pezizomycotina</taxon>
        <taxon>Eurotiomycetes</taxon>
        <taxon>Chaetothyriomycetidae</taxon>
        <taxon>Chaetothyriales</taxon>
        <taxon>Herpotrichiellaceae</taxon>
        <taxon>Phialophora</taxon>
    </lineage>
</organism>
<protein>
    <submittedName>
        <fullName evidence="2">Uncharacterized protein</fullName>
    </submittedName>
</protein>